<sequence length="142" mass="15616">MKTRLVSLLLCLIMCFSFVPNTGYAAKRATYHPKTTSSATVKKAIKKPVKTTKKASVKKVTKKSTGKKNATKTVKRPAVKNKTVAQKASAPAQSQTVYWVDHTNIYHSSKNCRTLRKSKAIHNGTIKQANRAGHSRLCKVCG</sequence>
<name>A0A4Z0YLR2_9FIRM</name>
<dbReference type="AlphaFoldDB" id="A0A4Z0YLR2"/>
<protein>
    <submittedName>
        <fullName evidence="3">Uncharacterized protein</fullName>
    </submittedName>
</protein>
<proteinExistence type="predicted"/>
<reference evidence="3 4" key="1">
    <citation type="submission" date="2019-04" db="EMBL/GenBank/DDBJ databases">
        <authorList>
            <person name="Poehlein A."/>
            <person name="Bengelsdorf F.R."/>
            <person name="Duerre P."/>
            <person name="Daniel R."/>
        </authorList>
    </citation>
    <scope>NUCLEOTIDE SEQUENCE [LARGE SCALE GENOMIC DNA]</scope>
    <source>
        <strain evidence="3 4">BS-1</strain>
    </source>
</reference>
<feature type="compositionally biased region" description="Basic residues" evidence="1">
    <location>
        <begin position="47"/>
        <end position="79"/>
    </location>
</feature>
<feature type="region of interest" description="Disordered" evidence="1">
    <location>
        <begin position="47"/>
        <end position="87"/>
    </location>
</feature>
<evidence type="ECO:0000256" key="1">
    <source>
        <dbReference type="SAM" id="MobiDB-lite"/>
    </source>
</evidence>
<evidence type="ECO:0000256" key="2">
    <source>
        <dbReference type="SAM" id="SignalP"/>
    </source>
</evidence>
<gene>
    <name evidence="3" type="ORF">CAGA_00030</name>
</gene>
<comment type="caution">
    <text evidence="3">The sequence shown here is derived from an EMBL/GenBank/DDBJ whole genome shotgun (WGS) entry which is preliminary data.</text>
</comment>
<accession>A0A4Z0YLR2</accession>
<feature type="signal peptide" evidence="2">
    <location>
        <begin position="1"/>
        <end position="25"/>
    </location>
</feature>
<feature type="chain" id="PRO_5021334798" evidence="2">
    <location>
        <begin position="26"/>
        <end position="142"/>
    </location>
</feature>
<keyword evidence="4" id="KW-1185">Reference proteome</keyword>
<dbReference type="EMBL" id="SRMQ01000001">
    <property type="protein sequence ID" value="TGJ77612.1"/>
    <property type="molecule type" value="Genomic_DNA"/>
</dbReference>
<dbReference type="Proteomes" id="UP000297714">
    <property type="component" value="Unassembled WGS sequence"/>
</dbReference>
<evidence type="ECO:0000313" key="3">
    <source>
        <dbReference type="EMBL" id="TGJ77612.1"/>
    </source>
</evidence>
<dbReference type="OrthoDB" id="2068242at2"/>
<keyword evidence="2" id="KW-0732">Signal</keyword>
<evidence type="ECO:0000313" key="4">
    <source>
        <dbReference type="Proteomes" id="UP000297714"/>
    </source>
</evidence>
<dbReference type="RefSeq" id="WP_135656427.1">
    <property type="nucleotide sequence ID" value="NZ_JAJUFJ010000009.1"/>
</dbReference>
<organism evidence="3 4">
    <name type="scientific">Caproiciproducens galactitolivorans</name>
    <dbReference type="NCBI Taxonomy" id="642589"/>
    <lineage>
        <taxon>Bacteria</taxon>
        <taxon>Bacillati</taxon>
        <taxon>Bacillota</taxon>
        <taxon>Clostridia</taxon>
        <taxon>Eubacteriales</taxon>
        <taxon>Acutalibacteraceae</taxon>
        <taxon>Caproiciproducens</taxon>
    </lineage>
</organism>